<feature type="binding site" evidence="8">
    <location>
        <position position="217"/>
    </location>
    <ligand>
        <name>ATP</name>
        <dbReference type="ChEBI" id="CHEBI:30616"/>
    </ligand>
</feature>
<dbReference type="Proteomes" id="UP000557217">
    <property type="component" value="Unassembled WGS sequence"/>
</dbReference>
<feature type="binding site" evidence="8">
    <location>
        <position position="224"/>
    </location>
    <ligand>
        <name>ATP</name>
        <dbReference type="ChEBI" id="CHEBI:30616"/>
    </ligand>
</feature>
<dbReference type="EMBL" id="JACHGZ010000002">
    <property type="protein sequence ID" value="MBB5147917.1"/>
    <property type="molecule type" value="Genomic_DNA"/>
</dbReference>
<feature type="binding site" evidence="8">
    <location>
        <position position="294"/>
    </location>
    <ligand>
        <name>Mg(2+)</name>
        <dbReference type="ChEBI" id="CHEBI:18420"/>
    </ligand>
</feature>
<comment type="catalytic activity">
    <reaction evidence="8">
        <text>L-seryl-[protein] + UTP = O-(5'-uridylyl)-L-seryl-[protein] + diphosphate</text>
        <dbReference type="Rhea" id="RHEA:64604"/>
        <dbReference type="Rhea" id="RHEA-COMP:9863"/>
        <dbReference type="Rhea" id="RHEA-COMP:16635"/>
        <dbReference type="ChEBI" id="CHEBI:29999"/>
        <dbReference type="ChEBI" id="CHEBI:33019"/>
        <dbReference type="ChEBI" id="CHEBI:46398"/>
        <dbReference type="ChEBI" id="CHEBI:156051"/>
    </reaction>
</comment>
<dbReference type="AlphaFoldDB" id="A0A840PPZ8"/>
<feature type="binding site" evidence="8">
    <location>
        <position position="154"/>
    </location>
    <ligand>
        <name>ATP</name>
        <dbReference type="ChEBI" id="CHEBI:30616"/>
    </ligand>
</feature>
<dbReference type="GO" id="GO:0070733">
    <property type="term" value="F:AMPylase activity"/>
    <property type="evidence" value="ECO:0007669"/>
    <property type="project" value="UniProtKB-EC"/>
</dbReference>
<comment type="function">
    <text evidence="8">Nucleotidyltransferase involved in the post-translational modification of proteins. It can catalyze the addition of adenosine monophosphate (AMP) or uridine monophosphate (UMP) to a protein, resulting in modifications known as AMPylation and UMPylation.</text>
</comment>
<comment type="catalytic activity">
    <reaction evidence="8">
        <text>L-histidyl-[protein] + UTP = N(tele)-(5'-uridylyl)-L-histidyl-[protein] + diphosphate</text>
        <dbReference type="Rhea" id="RHEA:83891"/>
        <dbReference type="Rhea" id="RHEA-COMP:9745"/>
        <dbReference type="Rhea" id="RHEA-COMP:20239"/>
        <dbReference type="ChEBI" id="CHEBI:29979"/>
        <dbReference type="ChEBI" id="CHEBI:33019"/>
        <dbReference type="ChEBI" id="CHEBI:46398"/>
        <dbReference type="ChEBI" id="CHEBI:233474"/>
    </reaction>
</comment>
<dbReference type="GO" id="GO:0005524">
    <property type="term" value="F:ATP binding"/>
    <property type="evidence" value="ECO:0007669"/>
    <property type="project" value="UniProtKB-UniRule"/>
</dbReference>
<reference evidence="9 10" key="1">
    <citation type="submission" date="2020-08" db="EMBL/GenBank/DDBJ databases">
        <title>Genomic Encyclopedia of Type Strains, Phase IV (KMG-IV): sequencing the most valuable type-strain genomes for metagenomic binning, comparative biology and taxonomic classification.</title>
        <authorList>
            <person name="Goeker M."/>
        </authorList>
    </citation>
    <scope>NUCLEOTIDE SEQUENCE [LARGE SCALE GENOMIC DNA]</scope>
    <source>
        <strain evidence="9 10">DSM 10633</strain>
    </source>
</reference>
<feature type="binding site" evidence="8">
    <location>
        <position position="133"/>
    </location>
    <ligand>
        <name>ATP</name>
        <dbReference type="ChEBI" id="CHEBI:30616"/>
    </ligand>
</feature>
<comment type="catalytic activity">
    <reaction evidence="8">
        <text>L-threonyl-[protein] + ATP = 3-O-(5'-adenylyl)-L-threonyl-[protein] + diphosphate</text>
        <dbReference type="Rhea" id="RHEA:54292"/>
        <dbReference type="Rhea" id="RHEA-COMP:11060"/>
        <dbReference type="Rhea" id="RHEA-COMP:13847"/>
        <dbReference type="ChEBI" id="CHEBI:30013"/>
        <dbReference type="ChEBI" id="CHEBI:30616"/>
        <dbReference type="ChEBI" id="CHEBI:33019"/>
        <dbReference type="ChEBI" id="CHEBI:138113"/>
        <dbReference type="EC" id="2.7.7.108"/>
    </reaction>
</comment>
<comment type="cofactor">
    <cofactor evidence="8">
        <name>Mg(2+)</name>
        <dbReference type="ChEBI" id="CHEBI:18420"/>
    </cofactor>
    <cofactor evidence="8">
        <name>Mn(2+)</name>
        <dbReference type="ChEBI" id="CHEBI:29035"/>
    </cofactor>
</comment>
<protein>
    <recommendedName>
        <fullName evidence="8">Protein nucleotidyltransferase YdiU</fullName>
        <ecNumber evidence="8">2.7.7.-</ecNumber>
    </recommendedName>
    <alternativeName>
        <fullName evidence="8">Protein adenylyltransferase YdiU</fullName>
        <ecNumber evidence="8">2.7.7.108</ecNumber>
    </alternativeName>
    <alternativeName>
        <fullName evidence="8">Protein uridylyltransferase YdiU</fullName>
        <ecNumber evidence="8">2.7.7.-</ecNumber>
    </alternativeName>
</protein>
<evidence type="ECO:0000256" key="7">
    <source>
        <dbReference type="ARBA" id="ARBA00022842"/>
    </source>
</evidence>
<proteinExistence type="inferred from homology"/>
<evidence type="ECO:0000256" key="8">
    <source>
        <dbReference type="HAMAP-Rule" id="MF_00692"/>
    </source>
</evidence>
<dbReference type="GO" id="GO:0000287">
    <property type="term" value="F:magnesium ion binding"/>
    <property type="evidence" value="ECO:0007669"/>
    <property type="project" value="UniProtKB-UniRule"/>
</dbReference>
<feature type="binding site" evidence="8">
    <location>
        <position position="166"/>
    </location>
    <ligand>
        <name>ATP</name>
        <dbReference type="ChEBI" id="CHEBI:30616"/>
    </ligand>
</feature>
<evidence type="ECO:0000313" key="10">
    <source>
        <dbReference type="Proteomes" id="UP000557217"/>
    </source>
</evidence>
<comment type="catalytic activity">
    <reaction evidence="8">
        <text>L-tyrosyl-[protein] + UTP = O-(5'-uridylyl)-L-tyrosyl-[protein] + diphosphate</text>
        <dbReference type="Rhea" id="RHEA:83887"/>
        <dbReference type="Rhea" id="RHEA-COMP:10136"/>
        <dbReference type="Rhea" id="RHEA-COMP:20238"/>
        <dbReference type="ChEBI" id="CHEBI:33019"/>
        <dbReference type="ChEBI" id="CHEBI:46398"/>
        <dbReference type="ChEBI" id="CHEBI:46858"/>
        <dbReference type="ChEBI" id="CHEBI:90602"/>
    </reaction>
</comment>
<keyword evidence="3 8" id="KW-0548">Nucleotidyltransferase</keyword>
<keyword evidence="8" id="KW-0464">Manganese</keyword>
<evidence type="ECO:0000256" key="4">
    <source>
        <dbReference type="ARBA" id="ARBA00022723"/>
    </source>
</evidence>
<organism evidence="9 10">
    <name type="scientific">Ureibacillus thermosphaericus</name>
    <dbReference type="NCBI Taxonomy" id="51173"/>
    <lineage>
        <taxon>Bacteria</taxon>
        <taxon>Bacillati</taxon>
        <taxon>Bacillota</taxon>
        <taxon>Bacilli</taxon>
        <taxon>Bacillales</taxon>
        <taxon>Caryophanaceae</taxon>
        <taxon>Ureibacillus</taxon>
    </lineage>
</organism>
<accession>A0A840PPZ8</accession>
<feature type="active site" description="Proton acceptor" evidence="8">
    <location>
        <position position="293"/>
    </location>
</feature>
<feature type="binding site" evidence="8">
    <location>
        <position position="167"/>
    </location>
    <ligand>
        <name>ATP</name>
        <dbReference type="ChEBI" id="CHEBI:30616"/>
    </ligand>
</feature>
<keyword evidence="2 8" id="KW-0808">Transferase</keyword>
<dbReference type="InterPro" id="IPR003846">
    <property type="entry name" value="SelO"/>
</dbReference>
<keyword evidence="4 8" id="KW-0479">Metal-binding</keyword>
<evidence type="ECO:0000256" key="2">
    <source>
        <dbReference type="ARBA" id="ARBA00022679"/>
    </source>
</evidence>
<dbReference type="PANTHER" id="PTHR12153">
    <property type="entry name" value="SELENOPROTEIN O"/>
    <property type="match status" value="1"/>
</dbReference>
<name>A0A840PPZ8_URETH</name>
<evidence type="ECO:0000256" key="6">
    <source>
        <dbReference type="ARBA" id="ARBA00022840"/>
    </source>
</evidence>
<keyword evidence="5 8" id="KW-0547">Nucleotide-binding</keyword>
<dbReference type="Pfam" id="PF02696">
    <property type="entry name" value="SelO"/>
    <property type="match status" value="1"/>
</dbReference>
<keyword evidence="7 8" id="KW-0460">Magnesium</keyword>
<feature type="binding site" evidence="8">
    <location>
        <position position="134"/>
    </location>
    <ligand>
        <name>ATP</name>
        <dbReference type="ChEBI" id="CHEBI:30616"/>
    </ligand>
</feature>
<dbReference type="HAMAP" id="MF_00692">
    <property type="entry name" value="SelO"/>
    <property type="match status" value="1"/>
</dbReference>
<dbReference type="GO" id="GO:0030145">
    <property type="term" value="F:manganese ion binding"/>
    <property type="evidence" value="ECO:0007669"/>
    <property type="project" value="UniProtKB-UniRule"/>
</dbReference>
<feature type="binding site" evidence="8">
    <location>
        <position position="131"/>
    </location>
    <ligand>
        <name>ATP</name>
        <dbReference type="ChEBI" id="CHEBI:30616"/>
    </ligand>
</feature>
<evidence type="ECO:0000313" key="9">
    <source>
        <dbReference type="EMBL" id="MBB5147917.1"/>
    </source>
</evidence>
<comment type="catalytic activity">
    <reaction evidence="8">
        <text>L-seryl-[protein] + ATP = 3-O-(5'-adenylyl)-L-seryl-[protein] + diphosphate</text>
        <dbReference type="Rhea" id="RHEA:58120"/>
        <dbReference type="Rhea" id="RHEA-COMP:9863"/>
        <dbReference type="Rhea" id="RHEA-COMP:15073"/>
        <dbReference type="ChEBI" id="CHEBI:29999"/>
        <dbReference type="ChEBI" id="CHEBI:30616"/>
        <dbReference type="ChEBI" id="CHEBI:33019"/>
        <dbReference type="ChEBI" id="CHEBI:142516"/>
        <dbReference type="EC" id="2.7.7.108"/>
    </reaction>
</comment>
<dbReference type="PANTHER" id="PTHR12153:SF15">
    <property type="entry name" value="PROTEIN ADENYLYLTRANSFERASE SELO, MITOCHONDRIAL"/>
    <property type="match status" value="1"/>
</dbReference>
<evidence type="ECO:0000256" key="3">
    <source>
        <dbReference type="ARBA" id="ARBA00022695"/>
    </source>
</evidence>
<dbReference type="NCBIfam" id="NF000658">
    <property type="entry name" value="PRK00029.1"/>
    <property type="match status" value="1"/>
</dbReference>
<evidence type="ECO:0000256" key="1">
    <source>
        <dbReference type="ARBA" id="ARBA00009747"/>
    </source>
</evidence>
<comment type="similarity">
    <text evidence="1 8">Belongs to the SELO family.</text>
</comment>
<evidence type="ECO:0000256" key="5">
    <source>
        <dbReference type="ARBA" id="ARBA00022741"/>
    </source>
</evidence>
<feature type="binding site" evidence="8">
    <location>
        <position position="303"/>
    </location>
    <ligand>
        <name>Mg(2+)</name>
        <dbReference type="ChEBI" id="CHEBI:18420"/>
    </ligand>
</feature>
<sequence>MINCQTTFARYRMNLFITYPKCEESINRHLLAKIKKKKGTIQMQLKPGWNFHNSYATLPPIFYTQLNPTPVAFPKLVVFNESLAEELNLNSDALQTEEGVATFAGNKIPEGAEPLAQAYAGHQFGYFTMLGDGRAILLGEHVNTQNQRFDIQLKGSGRTPYSRGGDGRAALGPMLREYIISEAMHALGIPTTRSLAVITTGETVIREQLLPGAILTRVASSHIRVGTFEFARKFGSKEDLQALCDYTIERHYPHLAKEKNPYLQLLKEVIEKQAALIAKWQLVGFVHGVMNTDNMTVSGETIDYGPCAFMDLYHPETVFSSIDTYGRYAYGNQPKIGGWNLARFAEALIPLLDENKEKAVRLAKEAIETYPDLYVFYYLDGMRKKLGLLNEEAEDEALIQDLLQLMETYKQDYTNTFRALTLQKFEEPFFQTPEFQDWYQRYQARLKRQNSIDIMQMMKQHNPSVIPRNHRVEEAIEAAVERGDFTVMKKLLSIITNPYAYSAEQEEYCTLPEYPDEPYITYCGT</sequence>
<comment type="catalytic activity">
    <reaction evidence="8">
        <text>L-tyrosyl-[protein] + ATP = O-(5'-adenylyl)-L-tyrosyl-[protein] + diphosphate</text>
        <dbReference type="Rhea" id="RHEA:54288"/>
        <dbReference type="Rhea" id="RHEA-COMP:10136"/>
        <dbReference type="Rhea" id="RHEA-COMP:13846"/>
        <dbReference type="ChEBI" id="CHEBI:30616"/>
        <dbReference type="ChEBI" id="CHEBI:33019"/>
        <dbReference type="ChEBI" id="CHEBI:46858"/>
        <dbReference type="ChEBI" id="CHEBI:83624"/>
        <dbReference type="EC" id="2.7.7.108"/>
    </reaction>
</comment>
<feature type="binding site" evidence="8">
    <location>
        <position position="303"/>
    </location>
    <ligand>
        <name>ATP</name>
        <dbReference type="ChEBI" id="CHEBI:30616"/>
    </ligand>
</feature>
<gene>
    <name evidence="8" type="primary">ydiU</name>
    <name evidence="8" type="synonym">selO</name>
    <name evidence="9" type="ORF">HNR36_000299</name>
</gene>
<dbReference type="EC" id="2.7.7.108" evidence="8"/>
<comment type="caution">
    <text evidence="9">The sequence shown here is derived from an EMBL/GenBank/DDBJ whole genome shotgun (WGS) entry which is preliminary data.</text>
</comment>
<keyword evidence="6 8" id="KW-0067">ATP-binding</keyword>
<keyword evidence="10" id="KW-1185">Reference proteome</keyword>
<dbReference type="EC" id="2.7.7.-" evidence="8"/>